<evidence type="ECO:0000313" key="3">
    <source>
        <dbReference type="EMBL" id="EBR4143172.1"/>
    </source>
</evidence>
<dbReference type="EMBL" id="AAGSEK010000041">
    <property type="protein sequence ID" value="EBR4143172.1"/>
    <property type="molecule type" value="Genomic_DNA"/>
</dbReference>
<comment type="caution">
    <text evidence="2">The sequence shown here is derived from an EMBL/GenBank/DDBJ whole genome shotgun (WGS) entry which is preliminary data.</text>
</comment>
<proteinExistence type="predicted"/>
<feature type="signal peptide" evidence="1">
    <location>
        <begin position="1"/>
        <end position="21"/>
    </location>
</feature>
<dbReference type="EMBL" id="AACXSQ010000034">
    <property type="protein sequence ID" value="EAN3133441.1"/>
    <property type="molecule type" value="Genomic_DNA"/>
</dbReference>
<feature type="chain" id="PRO_5036151198" evidence="1">
    <location>
        <begin position="22"/>
        <end position="210"/>
    </location>
</feature>
<reference evidence="2" key="1">
    <citation type="submission" date="2018-10" db="EMBL/GenBank/DDBJ databases">
        <authorList>
            <consortium name="PulseNet: The National Subtyping Network for Foodborne Disease Surveillance"/>
            <person name="Tarr C.L."/>
            <person name="Trees E."/>
            <person name="Katz L.S."/>
            <person name="Carleton-Romer H.A."/>
            <person name="Stroika S."/>
            <person name="Kucerova Z."/>
            <person name="Roache K.F."/>
            <person name="Sabol A.L."/>
            <person name="Besser J."/>
            <person name="Gerner-Smidt P."/>
        </authorList>
    </citation>
    <scope>NUCLEOTIDE SEQUENCE</scope>
    <source>
        <strain evidence="3">PNUSAS006765</strain>
        <strain evidence="2">PNUSAS057643</strain>
    </source>
</reference>
<evidence type="ECO:0000313" key="2">
    <source>
        <dbReference type="EMBL" id="EAN3133441.1"/>
    </source>
</evidence>
<accession>A0A5T3GH52</accession>
<name>A0A5T3GH52_SALER</name>
<evidence type="ECO:0000256" key="1">
    <source>
        <dbReference type="SAM" id="SignalP"/>
    </source>
</evidence>
<gene>
    <name evidence="3" type="ORF">BVJ40_17960</name>
    <name evidence="2" type="ORF">EBG42_19645</name>
</gene>
<dbReference type="AlphaFoldDB" id="A0A5T3GH52"/>
<keyword evidence="1" id="KW-0732">Signal</keyword>
<sequence length="210" mass="23529">MDKIAKILLLSLSFISLSTYADNKLNAPLGLTWGVDEKTLTVDYSAKELAETSGKFRFSDAERVRLLEIEKPPLSLPGFNKIKGLVDKKYGLFAVYLVKSITDDDFGVEGKDSFYDIKEKISAKYGKPSIEDDSILNINKDKDFYSCISSYSCGNFYATYLVGNNEGIAIKLFGKTKGTGELLVMYENSDGKRVFDEFKKEQELLLNKAL</sequence>
<protein>
    <submittedName>
        <fullName evidence="2">Uncharacterized protein</fullName>
    </submittedName>
</protein>
<organism evidence="2">
    <name type="scientific">Salmonella enterica</name>
    <name type="common">Salmonella choleraesuis</name>
    <dbReference type="NCBI Taxonomy" id="28901"/>
    <lineage>
        <taxon>Bacteria</taxon>
        <taxon>Pseudomonadati</taxon>
        <taxon>Pseudomonadota</taxon>
        <taxon>Gammaproteobacteria</taxon>
        <taxon>Enterobacterales</taxon>
        <taxon>Enterobacteriaceae</taxon>
        <taxon>Salmonella</taxon>
    </lineage>
</organism>